<evidence type="ECO:0000313" key="5">
    <source>
        <dbReference type="EMBL" id="QBR92576.1"/>
    </source>
</evidence>
<dbReference type="KEGG" id="noy:EXE57_10025"/>
<evidence type="ECO:0000313" key="6">
    <source>
        <dbReference type="Proteomes" id="UP000294894"/>
    </source>
</evidence>
<dbReference type="InterPro" id="IPR000667">
    <property type="entry name" value="Peptidase_S13"/>
</dbReference>
<keyword evidence="4" id="KW-1133">Transmembrane helix</keyword>
<protein>
    <submittedName>
        <fullName evidence="5">D-alanyl-D-alanine carboxypeptidase/D-alanyl-D-alanine-endopeptidase</fullName>
        <ecNumber evidence="5">3.4.16.4</ecNumber>
    </submittedName>
</protein>
<organism evidence="5 6">
    <name type="scientific">Nocardioides euryhalodurans</name>
    <dbReference type="NCBI Taxonomy" id="2518370"/>
    <lineage>
        <taxon>Bacteria</taxon>
        <taxon>Bacillati</taxon>
        <taxon>Actinomycetota</taxon>
        <taxon>Actinomycetes</taxon>
        <taxon>Propionibacteriales</taxon>
        <taxon>Nocardioidaceae</taxon>
        <taxon>Nocardioides</taxon>
    </lineage>
</organism>
<dbReference type="AlphaFoldDB" id="A0A4P7GKL0"/>
<feature type="region of interest" description="Disordered" evidence="3">
    <location>
        <begin position="29"/>
        <end position="70"/>
    </location>
</feature>
<feature type="transmembrane region" description="Helical" evidence="4">
    <location>
        <begin position="75"/>
        <end position="97"/>
    </location>
</feature>
<reference evidence="5 6" key="1">
    <citation type="submission" date="2019-03" db="EMBL/GenBank/DDBJ databases">
        <title>Three New Species of Nocardioides, Nocardioides euryhalodurans sp. nov., Nocardioides seonyuensis sp. nov. and Nocardioides eburneoflavus sp. nov., Iolated from Soil.</title>
        <authorList>
            <person name="Roh S.G."/>
            <person name="Lee C."/>
            <person name="Kim M.-K."/>
            <person name="Kim S.B."/>
        </authorList>
    </citation>
    <scope>NUCLEOTIDE SEQUENCE [LARGE SCALE GENOMIC DNA]</scope>
    <source>
        <strain evidence="5 6">MMS17-SY117</strain>
    </source>
</reference>
<dbReference type="GO" id="GO:0000270">
    <property type="term" value="P:peptidoglycan metabolic process"/>
    <property type="evidence" value="ECO:0007669"/>
    <property type="project" value="TreeGrafter"/>
</dbReference>
<dbReference type="InterPro" id="IPR012338">
    <property type="entry name" value="Beta-lactam/transpept-like"/>
</dbReference>
<keyword evidence="4" id="KW-0812">Transmembrane</keyword>
<keyword evidence="6" id="KW-1185">Reference proteome</keyword>
<keyword evidence="5" id="KW-0121">Carboxypeptidase</keyword>
<dbReference type="SUPFAM" id="SSF56601">
    <property type="entry name" value="beta-lactamase/transpeptidase-like"/>
    <property type="match status" value="1"/>
</dbReference>
<keyword evidence="5" id="KW-0645">Protease</keyword>
<dbReference type="EC" id="3.4.16.4" evidence="5"/>
<evidence type="ECO:0000256" key="2">
    <source>
        <dbReference type="ARBA" id="ARBA00022801"/>
    </source>
</evidence>
<sequence length="538" mass="56011">MVDLVLVALPLGDLHHHVELEHVVHPPLRLRPAGSRSRGQCRAQWPRTRSRKGPRVSRRDPHHGSGRRPGRRGAVALWLPVVLVLVLVGGAVAAWQYDLGARWFGTATPDPVSEPAAVPPPEGLEVPALDRPGPVAAESGDAALAPAAVRRALAPGLRDRDLGRSVLAAVAPLEGAGPGYESGSGSFLPASTTKLVTAAAALSALGPDHRFETTVVGRRGSVTLVGGGDPFLASRPVPSGEWPDRADVVDLARQTARSLPGRRPVRVAYDASLFTGPAENPYWRSDYVPDGIVSPMSALWVDEGRDADGFGRVADPAAVAADRFAEALRQQGVKVTGQPRPATAPRGAEQLAVVRSAPLSAIVEWVLEVSDNEAAEVLAHQTALATGEEASFAGASRAVSETLRGLGVPMAGVVLRDGSGLSRDNRLTAPALLEVLRLAADPDHPELRPVATGLPVGGFTGSLALRFDEAPEAGVGRVRAKTGTLTGVSSLAGIATDLDGTPMAFVLAADRVRVPDTLDARQALDNLAGALGACRCSR</sequence>
<evidence type="ECO:0000256" key="1">
    <source>
        <dbReference type="ARBA" id="ARBA00006096"/>
    </source>
</evidence>
<dbReference type="Gene3D" id="3.40.710.10">
    <property type="entry name" value="DD-peptidase/beta-lactamase superfamily"/>
    <property type="match status" value="2"/>
</dbReference>
<accession>A0A4P7GKL0</accession>
<dbReference type="NCBIfam" id="TIGR00666">
    <property type="entry name" value="PBP4"/>
    <property type="match status" value="1"/>
</dbReference>
<dbReference type="PANTHER" id="PTHR30023:SF0">
    <property type="entry name" value="PENICILLIN-SENSITIVE CARBOXYPEPTIDASE A"/>
    <property type="match status" value="1"/>
</dbReference>
<keyword evidence="2 5" id="KW-0378">Hydrolase</keyword>
<dbReference type="EMBL" id="CP038267">
    <property type="protein sequence ID" value="QBR92576.1"/>
    <property type="molecule type" value="Genomic_DNA"/>
</dbReference>
<evidence type="ECO:0000256" key="4">
    <source>
        <dbReference type="SAM" id="Phobius"/>
    </source>
</evidence>
<dbReference type="GO" id="GO:0009002">
    <property type="term" value="F:serine-type D-Ala-D-Ala carboxypeptidase activity"/>
    <property type="evidence" value="ECO:0007669"/>
    <property type="project" value="UniProtKB-EC"/>
</dbReference>
<evidence type="ECO:0000256" key="3">
    <source>
        <dbReference type="SAM" id="MobiDB-lite"/>
    </source>
</evidence>
<dbReference type="PANTHER" id="PTHR30023">
    <property type="entry name" value="D-ALANYL-D-ALANINE CARBOXYPEPTIDASE"/>
    <property type="match status" value="1"/>
</dbReference>
<dbReference type="PRINTS" id="PR00922">
    <property type="entry name" value="DADACBPTASE3"/>
</dbReference>
<proteinExistence type="inferred from homology"/>
<name>A0A4P7GKL0_9ACTN</name>
<dbReference type="GO" id="GO:0006508">
    <property type="term" value="P:proteolysis"/>
    <property type="evidence" value="ECO:0007669"/>
    <property type="project" value="InterPro"/>
</dbReference>
<keyword evidence="4" id="KW-0472">Membrane</keyword>
<dbReference type="OrthoDB" id="56883at2"/>
<comment type="similarity">
    <text evidence="1">Belongs to the peptidase S13 family.</text>
</comment>
<dbReference type="Pfam" id="PF02113">
    <property type="entry name" value="Peptidase_S13"/>
    <property type="match status" value="2"/>
</dbReference>
<gene>
    <name evidence="5" type="primary">dacB</name>
    <name evidence="5" type="ORF">EXE57_10025</name>
</gene>
<dbReference type="Proteomes" id="UP000294894">
    <property type="component" value="Chromosome"/>
</dbReference>